<dbReference type="Proteomes" id="UP001595767">
    <property type="component" value="Unassembled WGS sequence"/>
</dbReference>
<proteinExistence type="predicted"/>
<evidence type="ECO:0000313" key="2">
    <source>
        <dbReference type="Proteomes" id="UP001595767"/>
    </source>
</evidence>
<evidence type="ECO:0000313" key="1">
    <source>
        <dbReference type="EMBL" id="MFC4125665.1"/>
    </source>
</evidence>
<dbReference type="Pfam" id="PF19939">
    <property type="entry name" value="DUF6401"/>
    <property type="match status" value="1"/>
</dbReference>
<reference evidence="2" key="1">
    <citation type="journal article" date="2019" name="Int. J. Syst. Evol. Microbiol.">
        <title>The Global Catalogue of Microorganisms (GCM) 10K type strain sequencing project: providing services to taxonomists for standard genome sequencing and annotation.</title>
        <authorList>
            <consortium name="The Broad Institute Genomics Platform"/>
            <consortium name="The Broad Institute Genome Sequencing Center for Infectious Disease"/>
            <person name="Wu L."/>
            <person name="Ma J."/>
        </authorList>
    </citation>
    <scope>NUCLEOTIDE SEQUENCE [LARGE SCALE GENOMIC DNA]</scope>
    <source>
        <strain evidence="2">CGMCC 4.7204</strain>
    </source>
</reference>
<dbReference type="EMBL" id="JBHSBA010000005">
    <property type="protein sequence ID" value="MFC4125665.1"/>
    <property type="molecule type" value="Genomic_DNA"/>
</dbReference>
<protein>
    <submittedName>
        <fullName evidence="1">DUF6401 family natural product biosynthesis protein</fullName>
    </submittedName>
</protein>
<dbReference type="InterPro" id="IPR045647">
    <property type="entry name" value="DUF6401"/>
</dbReference>
<keyword evidence="2" id="KW-1185">Reference proteome</keyword>
<organism evidence="1 2">
    <name type="scientific">Nocardia rhizosphaerae</name>
    <dbReference type="NCBI Taxonomy" id="1691571"/>
    <lineage>
        <taxon>Bacteria</taxon>
        <taxon>Bacillati</taxon>
        <taxon>Actinomycetota</taxon>
        <taxon>Actinomycetes</taxon>
        <taxon>Mycobacteriales</taxon>
        <taxon>Nocardiaceae</taxon>
        <taxon>Nocardia</taxon>
    </lineage>
</organism>
<gene>
    <name evidence="1" type="ORF">ACFOW8_12055</name>
</gene>
<name>A0ABV8L4S8_9NOCA</name>
<dbReference type="RefSeq" id="WP_378550096.1">
    <property type="nucleotide sequence ID" value="NZ_JBHSBA010000005.1"/>
</dbReference>
<accession>A0ABV8L4S8</accession>
<comment type="caution">
    <text evidence="1">The sequence shown here is derived from an EMBL/GenBank/DDBJ whole genome shotgun (WGS) entry which is preliminary data.</text>
</comment>
<sequence>MNITYGAPAAAAAAELPALSAELDQHAAAVRDILEFGVAESGGVVLSVLLAAYARGLLDQAAVDMPGSAAVAPLSWHDAGWLDLRLAAVCQYAALP</sequence>